<dbReference type="RefSeq" id="WP_234044902.1">
    <property type="nucleotide sequence ID" value="NZ_JAENII010000010.1"/>
</dbReference>
<dbReference type="AlphaFoldDB" id="A0A934RCJ7"/>
<reference evidence="1" key="1">
    <citation type="submission" date="2021-01" db="EMBL/GenBank/DDBJ databases">
        <title>Modified the classification status of verrucomicrobia.</title>
        <authorList>
            <person name="Feng X."/>
        </authorList>
    </citation>
    <scope>NUCLEOTIDE SEQUENCE</scope>
    <source>
        <strain evidence="1">KCTC 22201</strain>
    </source>
</reference>
<sequence>MGPELLLLLLPLAACMGIFWIILRFSSARITNQHRILAERFDLEFSQLPATMGGFVRPEPTVYGAYRGREISFSAPGKGLKGSRQIESLLKLELRDRRLKVQMAPTGLLGGLRQRDSGGLSRWKSGDEGFDRAVDVRTSHGEVLNGVLTEERRTWLADRFKRSKASLYVGDGTIAYAKLGLIGDEATRLQFEEMVEFLCDFAESLEG</sequence>
<comment type="caution">
    <text evidence="1">The sequence shown here is derived from an EMBL/GenBank/DDBJ whole genome shotgun (WGS) entry which is preliminary data.</text>
</comment>
<dbReference type="Proteomes" id="UP000658278">
    <property type="component" value="Unassembled WGS sequence"/>
</dbReference>
<evidence type="ECO:0000313" key="2">
    <source>
        <dbReference type="Proteomes" id="UP000658278"/>
    </source>
</evidence>
<proteinExistence type="predicted"/>
<organism evidence="1 2">
    <name type="scientific">Haloferula rosea</name>
    <dbReference type="NCBI Taxonomy" id="490093"/>
    <lineage>
        <taxon>Bacteria</taxon>
        <taxon>Pseudomonadati</taxon>
        <taxon>Verrucomicrobiota</taxon>
        <taxon>Verrucomicrobiia</taxon>
        <taxon>Verrucomicrobiales</taxon>
        <taxon>Verrucomicrobiaceae</taxon>
        <taxon>Haloferula</taxon>
    </lineage>
</organism>
<evidence type="ECO:0000313" key="1">
    <source>
        <dbReference type="EMBL" id="MBK1828055.1"/>
    </source>
</evidence>
<name>A0A934RCJ7_9BACT</name>
<gene>
    <name evidence="1" type="ORF">JIN81_13570</name>
</gene>
<accession>A0A934RCJ7</accession>
<dbReference type="EMBL" id="JAENII010000010">
    <property type="protein sequence ID" value="MBK1828055.1"/>
    <property type="molecule type" value="Genomic_DNA"/>
</dbReference>
<keyword evidence="2" id="KW-1185">Reference proteome</keyword>
<protein>
    <submittedName>
        <fullName evidence="1">Uncharacterized protein</fullName>
    </submittedName>
</protein>